<proteinExistence type="predicted"/>
<sequence length="120" mass="13282">MSCRKEGGKWSAPAAPPAFQFREIVSYSEAAEGGREPHLSSRSKLEREAMAPDFSALLCLISLRSRHVARAVSQCAASLLSLSLLPLSFLGRLEQGCPRCRSWINSFEYTGQVLRIIDVR</sequence>
<dbReference type="VEuPathDB" id="FungiDB:An09g04160"/>
<dbReference type="KEGG" id="ang:An09g04160"/>
<dbReference type="GeneID" id="84592025"/>
<dbReference type="AlphaFoldDB" id="A0AAJ8E4F2"/>
<organism evidence="1">
    <name type="scientific">Aspergillus niger</name>
    <dbReference type="NCBI Taxonomy" id="5061"/>
    <lineage>
        <taxon>Eukaryota</taxon>
        <taxon>Fungi</taxon>
        <taxon>Dikarya</taxon>
        <taxon>Ascomycota</taxon>
        <taxon>Pezizomycotina</taxon>
        <taxon>Eurotiomycetes</taxon>
        <taxon>Eurotiomycetidae</taxon>
        <taxon>Eurotiales</taxon>
        <taxon>Aspergillaceae</taxon>
        <taxon>Aspergillus</taxon>
        <taxon>Aspergillus subgen. Circumdati</taxon>
    </lineage>
</organism>
<accession>A0AAJ8E4F2</accession>
<protein>
    <submittedName>
        <fullName evidence="1">Uncharacterized protein</fullName>
    </submittedName>
</protein>
<evidence type="ECO:0000313" key="1">
    <source>
        <dbReference type="RefSeq" id="XP_059606291.1"/>
    </source>
</evidence>
<reference evidence="1" key="1">
    <citation type="submission" date="2025-02" db="EMBL/GenBank/DDBJ databases">
        <authorList>
            <consortium name="NCBI Genome Project"/>
        </authorList>
    </citation>
    <scope>NUCLEOTIDE SEQUENCE</scope>
</reference>
<name>A0AAJ8E4F2_ASPNG</name>
<reference evidence="1" key="2">
    <citation type="submission" date="2025-08" db="UniProtKB">
        <authorList>
            <consortium name="RefSeq"/>
        </authorList>
    </citation>
    <scope>IDENTIFICATION</scope>
</reference>
<dbReference type="RefSeq" id="XP_059606291.1">
    <property type="nucleotide sequence ID" value="XM_059749761.1"/>
</dbReference>
<gene>
    <name evidence="1" type="ORF">An09g04160</name>
</gene>